<feature type="compositionally biased region" description="Polar residues" evidence="1">
    <location>
        <begin position="68"/>
        <end position="86"/>
    </location>
</feature>
<organism evidence="2 4">
    <name type="scientific">Rotaria magnacalcarata</name>
    <dbReference type="NCBI Taxonomy" id="392030"/>
    <lineage>
        <taxon>Eukaryota</taxon>
        <taxon>Metazoa</taxon>
        <taxon>Spiralia</taxon>
        <taxon>Gnathifera</taxon>
        <taxon>Rotifera</taxon>
        <taxon>Eurotatoria</taxon>
        <taxon>Bdelloidea</taxon>
        <taxon>Philodinida</taxon>
        <taxon>Philodinidae</taxon>
        <taxon>Rotaria</taxon>
    </lineage>
</organism>
<accession>A0A816Z9P5</accession>
<name>A0A816Z9P5_9BILA</name>
<dbReference type="EMBL" id="CAJOBG010005398">
    <property type="protein sequence ID" value="CAF4151308.1"/>
    <property type="molecule type" value="Genomic_DNA"/>
</dbReference>
<reference evidence="2" key="1">
    <citation type="submission" date="2021-02" db="EMBL/GenBank/DDBJ databases">
        <authorList>
            <person name="Nowell W R."/>
        </authorList>
    </citation>
    <scope>NUCLEOTIDE SEQUENCE</scope>
</reference>
<dbReference type="Proteomes" id="UP000663856">
    <property type="component" value="Unassembled WGS sequence"/>
</dbReference>
<proteinExistence type="predicted"/>
<evidence type="ECO:0000313" key="4">
    <source>
        <dbReference type="Proteomes" id="UP000663856"/>
    </source>
</evidence>
<evidence type="ECO:0000313" key="2">
    <source>
        <dbReference type="EMBL" id="CAF2183917.1"/>
    </source>
</evidence>
<keyword evidence="5" id="KW-1185">Reference proteome</keyword>
<dbReference type="EMBL" id="CAJNRF010015962">
    <property type="protein sequence ID" value="CAF2183917.1"/>
    <property type="molecule type" value="Genomic_DNA"/>
</dbReference>
<feature type="region of interest" description="Disordered" evidence="1">
    <location>
        <begin position="64"/>
        <end position="86"/>
    </location>
</feature>
<sequence length="86" mass="9856">MDSHTKFIRQEDVGLVKTDVFLGLDGELIQAHALNPDLDQDLILDQSIWMLGQNRMMYRTVPYGRGRQPTNYTSSQSGKCKQSSYF</sequence>
<comment type="caution">
    <text evidence="2">The sequence shown here is derived from an EMBL/GenBank/DDBJ whole genome shotgun (WGS) entry which is preliminary data.</text>
</comment>
<protein>
    <submittedName>
        <fullName evidence="2">Uncharacterized protein</fullName>
    </submittedName>
</protein>
<dbReference type="AlphaFoldDB" id="A0A816Z9P5"/>
<dbReference type="Proteomes" id="UP000663866">
    <property type="component" value="Unassembled WGS sequence"/>
</dbReference>
<evidence type="ECO:0000313" key="5">
    <source>
        <dbReference type="Proteomes" id="UP000663866"/>
    </source>
</evidence>
<gene>
    <name evidence="3" type="ORF">OVN521_LOCUS23609</name>
    <name evidence="2" type="ORF">WKI299_LOCUS33604</name>
</gene>
<evidence type="ECO:0000313" key="3">
    <source>
        <dbReference type="EMBL" id="CAF4151308.1"/>
    </source>
</evidence>
<evidence type="ECO:0000256" key="1">
    <source>
        <dbReference type="SAM" id="MobiDB-lite"/>
    </source>
</evidence>